<sequence>MTVATPARLLGLLSLLQTPREWPGSELSARLAVSPRTIRRDIERLRELGYPVQGTRGAEGGYRLVAGMAMPPLLLDDEEAVAIAVGLRAAAGNAVAGIEEASVRALTKLEQVLPARLRGRVRALTGATVPLVVSGPTVEPETLAVLAGVIANHEKLRFVYRTAGGVQSTRLVEPNRLVSAGRRWYFVAYDDDRADWRSFRVDRMGDLRPTGARVAARTLPDRDAAAYVERTRLAAAPTHRADATLYAPAEQIAARLGDALDLEAGTRLEAIDAESCRLTGYVDTLEWLAFRLSMLGCEFEVHQPPELREHLRALGGRITRAAGAPTAEGSRSVAEHSAQHIR</sequence>
<dbReference type="GO" id="GO:0003700">
    <property type="term" value="F:DNA-binding transcription factor activity"/>
    <property type="evidence" value="ECO:0007669"/>
    <property type="project" value="InterPro"/>
</dbReference>
<proteinExistence type="predicted"/>
<dbReference type="PROSITE" id="PS00894">
    <property type="entry name" value="HTH_DEOR_1"/>
    <property type="match status" value="1"/>
</dbReference>
<dbReference type="InterPro" id="IPR036390">
    <property type="entry name" value="WH_DNA-bd_sf"/>
</dbReference>
<reference evidence="6 7" key="1">
    <citation type="submission" date="2017-03" db="EMBL/GenBank/DDBJ databases">
        <title>Draft genome sequence of Streptomyces scabrisporus NF3, endophyte isolated from Amphipterygium adstringens.</title>
        <authorList>
            <person name="Vazquez M."/>
            <person name="Ceapa C.D."/>
            <person name="Rodriguez Luna D."/>
            <person name="Sanchez Esquivel S."/>
        </authorList>
    </citation>
    <scope>NUCLEOTIDE SEQUENCE [LARGE SCALE GENOMIC DNA]</scope>
    <source>
        <strain evidence="6 7">NF3</strain>
    </source>
</reference>
<dbReference type="GO" id="GO:0003677">
    <property type="term" value="F:DNA binding"/>
    <property type="evidence" value="ECO:0007669"/>
    <property type="project" value="UniProtKB-KW"/>
</dbReference>
<dbReference type="InterPro" id="IPR051534">
    <property type="entry name" value="CBASS_pafABC_assoc_protein"/>
</dbReference>
<dbReference type="OrthoDB" id="8555652at2"/>
<feature type="region of interest" description="Disordered" evidence="4">
    <location>
        <begin position="322"/>
        <end position="342"/>
    </location>
</feature>
<dbReference type="PANTHER" id="PTHR34580">
    <property type="match status" value="1"/>
</dbReference>
<keyword evidence="1" id="KW-0805">Transcription regulation</keyword>
<dbReference type="Pfam" id="PF13280">
    <property type="entry name" value="WYL"/>
    <property type="match status" value="1"/>
</dbReference>
<dbReference type="PANTHER" id="PTHR34580:SF3">
    <property type="entry name" value="PROTEIN PAFB"/>
    <property type="match status" value="1"/>
</dbReference>
<keyword evidence="3" id="KW-0804">Transcription</keyword>
<dbReference type="Pfam" id="PF08279">
    <property type="entry name" value="HTH_11"/>
    <property type="match status" value="1"/>
</dbReference>
<dbReference type="InterPro" id="IPR057727">
    <property type="entry name" value="WCX_dom"/>
</dbReference>
<dbReference type="RefSeq" id="WP_078981818.1">
    <property type="nucleotide sequence ID" value="NZ_MWQN01000004.1"/>
</dbReference>
<evidence type="ECO:0000256" key="3">
    <source>
        <dbReference type="ARBA" id="ARBA00023163"/>
    </source>
</evidence>
<dbReference type="Gene3D" id="1.10.10.10">
    <property type="entry name" value="Winged helix-like DNA-binding domain superfamily/Winged helix DNA-binding domain"/>
    <property type="match status" value="1"/>
</dbReference>
<gene>
    <name evidence="6" type="ORF">B4N89_41550</name>
</gene>
<dbReference type="InterPro" id="IPR026881">
    <property type="entry name" value="WYL_dom"/>
</dbReference>
<dbReference type="EMBL" id="MWQN01000004">
    <property type="protein sequence ID" value="OPC77058.1"/>
    <property type="molecule type" value="Genomic_DNA"/>
</dbReference>
<feature type="compositionally biased region" description="Basic and acidic residues" evidence="4">
    <location>
        <begin position="333"/>
        <end position="342"/>
    </location>
</feature>
<dbReference type="InterPro" id="IPR028349">
    <property type="entry name" value="PafC-like"/>
</dbReference>
<evidence type="ECO:0000256" key="4">
    <source>
        <dbReference type="SAM" id="MobiDB-lite"/>
    </source>
</evidence>
<dbReference type="InterPro" id="IPR018356">
    <property type="entry name" value="Tscrpt_reg_HTH_DeoR_CS"/>
</dbReference>
<dbReference type="InterPro" id="IPR036388">
    <property type="entry name" value="WH-like_DNA-bd_sf"/>
</dbReference>
<protein>
    <submittedName>
        <fullName evidence="6">Transcriptional regulator</fullName>
    </submittedName>
</protein>
<dbReference type="Pfam" id="PF25583">
    <property type="entry name" value="WCX"/>
    <property type="match status" value="1"/>
</dbReference>
<accession>A0A1T3NJZ1</accession>
<dbReference type="InterPro" id="IPR013196">
    <property type="entry name" value="HTH_11"/>
</dbReference>
<dbReference type="AlphaFoldDB" id="A0A1T3NJZ1"/>
<dbReference type="STRING" id="159449.B4N89_41550"/>
<organism evidence="6 7">
    <name type="scientific">Embleya scabrispora</name>
    <dbReference type="NCBI Taxonomy" id="159449"/>
    <lineage>
        <taxon>Bacteria</taxon>
        <taxon>Bacillati</taxon>
        <taxon>Actinomycetota</taxon>
        <taxon>Actinomycetes</taxon>
        <taxon>Kitasatosporales</taxon>
        <taxon>Streptomycetaceae</taxon>
        <taxon>Embleya</taxon>
    </lineage>
</organism>
<evidence type="ECO:0000256" key="1">
    <source>
        <dbReference type="ARBA" id="ARBA00023015"/>
    </source>
</evidence>
<evidence type="ECO:0000259" key="5">
    <source>
        <dbReference type="PROSITE" id="PS51000"/>
    </source>
</evidence>
<dbReference type="PROSITE" id="PS52050">
    <property type="entry name" value="WYL"/>
    <property type="match status" value="1"/>
</dbReference>
<dbReference type="InterPro" id="IPR001034">
    <property type="entry name" value="DeoR_HTH"/>
</dbReference>
<keyword evidence="2" id="KW-0238">DNA-binding</keyword>
<evidence type="ECO:0000313" key="7">
    <source>
        <dbReference type="Proteomes" id="UP000190037"/>
    </source>
</evidence>
<dbReference type="Proteomes" id="UP000190037">
    <property type="component" value="Unassembled WGS sequence"/>
</dbReference>
<keyword evidence="7" id="KW-1185">Reference proteome</keyword>
<feature type="domain" description="HTH deoR-type" evidence="5">
    <location>
        <begin position="5"/>
        <end position="60"/>
    </location>
</feature>
<comment type="caution">
    <text evidence="6">The sequence shown here is derived from an EMBL/GenBank/DDBJ whole genome shotgun (WGS) entry which is preliminary data.</text>
</comment>
<dbReference type="PIRSF" id="PIRSF016838">
    <property type="entry name" value="PafC"/>
    <property type="match status" value="1"/>
</dbReference>
<evidence type="ECO:0000256" key="2">
    <source>
        <dbReference type="ARBA" id="ARBA00023125"/>
    </source>
</evidence>
<dbReference type="PROSITE" id="PS51000">
    <property type="entry name" value="HTH_DEOR_2"/>
    <property type="match status" value="1"/>
</dbReference>
<name>A0A1T3NJZ1_9ACTN</name>
<evidence type="ECO:0000313" key="6">
    <source>
        <dbReference type="EMBL" id="OPC77058.1"/>
    </source>
</evidence>
<dbReference type="SUPFAM" id="SSF46785">
    <property type="entry name" value="Winged helix' DNA-binding domain"/>
    <property type="match status" value="1"/>
</dbReference>